<feature type="compositionally biased region" description="Basic and acidic residues" evidence="1">
    <location>
        <begin position="1"/>
        <end position="10"/>
    </location>
</feature>
<feature type="region of interest" description="Disordered" evidence="1">
    <location>
        <begin position="1"/>
        <end position="24"/>
    </location>
</feature>
<sequence>MKAHVPDKGPRNVTSTPGVTSENPMLKDLHQVLSRIHSYEEIRLFIAGTPNFGHQASSVDLLLRLSWDYAYPGLITVVYDRGNQKNGWTVPKLVQLLQRHINPAAPELLPQQLHVTRVQWPSTEEFAARTSKLVDFGLTGGAEIGRVYHSSLADMLNVRTALKAQPFQWPWCRDGIDFCTQSNQSSVDLLSEDYLGWRLFHRAYRLPGILQHPLKPGRQGKNDAVVQQLLTSKGENSAMLLSCVYGVRPDGVCRIDPANLLYVYFLALLHAFSVDTTHHRRILVVTFDKYCNDAFARLQAYICGQKPCPTFAQASLSGSGNLSTWIRCIHATEDLPTAISWFESSDCDFRVKILYVDIGFVSPESFVEVLKQADLPSIFEGQHTASVVASLGKPYFKLQDAVINSPSQVLRIPDDTYRHGDVIDRIQAASLDLQRGALGEMDIKRSIERVSHLVFECTDPASPLSTYLDDLKSYYRQRGADKFETLLSAWNKYGVFNKAEAMKGGCVNINPADSVKSKLHIEEARELLFQLGLN</sequence>
<dbReference type="AlphaFoldDB" id="A0AAN4PAI4"/>
<dbReference type="Proteomes" id="UP000051487">
    <property type="component" value="Unassembled WGS sequence"/>
</dbReference>
<dbReference type="EMBL" id="BCLY01000001">
    <property type="protein sequence ID" value="GAQ02723.1"/>
    <property type="molecule type" value="Genomic_DNA"/>
</dbReference>
<accession>A0AAN4PAI4</accession>
<name>A0AAN4PAI4_ASPLE</name>
<comment type="caution">
    <text evidence="2">The sequence shown here is derived from an EMBL/GenBank/DDBJ whole genome shotgun (WGS) entry which is preliminary data.</text>
</comment>
<reference evidence="2 3" key="1">
    <citation type="submission" date="2015-11" db="EMBL/GenBank/DDBJ databases">
        <title>Aspergillus lentulus strain IFM 54703T.</title>
        <authorList>
            <person name="Kusuya Y."/>
            <person name="Sakai K."/>
            <person name="Kamei K."/>
            <person name="Takahashi H."/>
            <person name="Yaguchi T."/>
        </authorList>
    </citation>
    <scope>NUCLEOTIDE SEQUENCE [LARGE SCALE GENOMIC DNA]</scope>
    <source>
        <strain evidence="2 3">IFM 54703</strain>
    </source>
</reference>
<protein>
    <submittedName>
        <fullName evidence="2">Uncharacterized protein</fullName>
    </submittedName>
</protein>
<organism evidence="2 3">
    <name type="scientific">Aspergillus lentulus</name>
    <dbReference type="NCBI Taxonomy" id="293939"/>
    <lineage>
        <taxon>Eukaryota</taxon>
        <taxon>Fungi</taxon>
        <taxon>Dikarya</taxon>
        <taxon>Ascomycota</taxon>
        <taxon>Pezizomycotina</taxon>
        <taxon>Eurotiomycetes</taxon>
        <taxon>Eurotiomycetidae</taxon>
        <taxon>Eurotiales</taxon>
        <taxon>Aspergillaceae</taxon>
        <taxon>Aspergillus</taxon>
        <taxon>Aspergillus subgen. Fumigati</taxon>
    </lineage>
</organism>
<evidence type="ECO:0000313" key="2">
    <source>
        <dbReference type="EMBL" id="GAQ02723.1"/>
    </source>
</evidence>
<feature type="compositionally biased region" description="Polar residues" evidence="1">
    <location>
        <begin position="12"/>
        <end position="23"/>
    </location>
</feature>
<evidence type="ECO:0000256" key="1">
    <source>
        <dbReference type="SAM" id="MobiDB-lite"/>
    </source>
</evidence>
<proteinExistence type="predicted"/>
<evidence type="ECO:0000313" key="3">
    <source>
        <dbReference type="Proteomes" id="UP000051487"/>
    </source>
</evidence>
<gene>
    <name evidence="2" type="ORF">ALT_0044</name>
</gene>